<dbReference type="Gene3D" id="3.50.50.60">
    <property type="entry name" value="FAD/NAD(P)-binding domain"/>
    <property type="match status" value="1"/>
</dbReference>
<dbReference type="EMBL" id="AZHF01000005">
    <property type="protein sequence ID" value="OAA74961.1"/>
    <property type="molecule type" value="Genomic_DNA"/>
</dbReference>
<dbReference type="Proteomes" id="UP000076881">
    <property type="component" value="Unassembled WGS sequence"/>
</dbReference>
<evidence type="ECO:0000256" key="1">
    <source>
        <dbReference type="ARBA" id="ARBA00001974"/>
    </source>
</evidence>
<evidence type="ECO:0000256" key="5">
    <source>
        <dbReference type="ARBA" id="ARBA00023002"/>
    </source>
</evidence>
<keyword evidence="9" id="KW-1185">Reference proteome</keyword>
<organism evidence="8 9">
    <name type="scientific">Akanthomyces lecanii RCEF 1005</name>
    <dbReference type="NCBI Taxonomy" id="1081108"/>
    <lineage>
        <taxon>Eukaryota</taxon>
        <taxon>Fungi</taxon>
        <taxon>Dikarya</taxon>
        <taxon>Ascomycota</taxon>
        <taxon>Pezizomycotina</taxon>
        <taxon>Sordariomycetes</taxon>
        <taxon>Hypocreomycetidae</taxon>
        <taxon>Hypocreales</taxon>
        <taxon>Cordycipitaceae</taxon>
        <taxon>Akanthomyces</taxon>
        <taxon>Cordyceps confragosa</taxon>
    </lineage>
</organism>
<accession>A0A168FC59</accession>
<feature type="domain" description="FAD-binding" evidence="7">
    <location>
        <begin position="9"/>
        <end position="364"/>
    </location>
</feature>
<evidence type="ECO:0000256" key="4">
    <source>
        <dbReference type="ARBA" id="ARBA00022827"/>
    </source>
</evidence>
<proteinExistence type="inferred from homology"/>
<evidence type="ECO:0000313" key="9">
    <source>
        <dbReference type="Proteomes" id="UP000076881"/>
    </source>
</evidence>
<dbReference type="SUPFAM" id="SSF51905">
    <property type="entry name" value="FAD/NAD(P)-binding domain"/>
    <property type="match status" value="1"/>
</dbReference>
<dbReference type="STRING" id="1081108.A0A168FC59"/>
<sequence length="435" mass="46887">MAALSTHSLKVIVVGAGPAGLCAAAALRQHGHAVTVLDRQRGLQSQGNALVIQPAAVKALSHLRGAHAALDAVSVRSDRLCYWSYRGDAPFATTDLLDRRFETDRPSVQRVLYELAVAEGVEVQFGRNIEHVEDEGHKATLRTSDGQVLEGDLIVAADGIKSRVRACLFPQRNTDPIPLRESIFLATMPVSQLQANPDLAEWLAPGTTHGTLGPGRFVLSRPLHGGLYGVQFIDVDHADPGPVDGTWNAPADVSRLRALFADFNPITRACLREIEHAEKWQIAVGPALDTWRSGNGGRVVLLGDAAHAMIPHAAQGLSQGIEDGISLARMLSGGGGGGGGASVGAVTEAWERMRKPRAELFVQRSMNNARLRSLPDGAAQVARDEQIVRSAGRKPQDVRDVKMDMGADQNSPEFMKWVREYDVVAEAERTMKDIL</sequence>
<dbReference type="AlphaFoldDB" id="A0A168FC59"/>
<dbReference type="PRINTS" id="PR00420">
    <property type="entry name" value="RNGMNOXGNASE"/>
</dbReference>
<dbReference type="SUPFAM" id="SSF54373">
    <property type="entry name" value="FAD-linked reductases, C-terminal domain"/>
    <property type="match status" value="1"/>
</dbReference>
<comment type="caution">
    <text evidence="8">The sequence shown here is derived from an EMBL/GenBank/DDBJ whole genome shotgun (WGS) entry which is preliminary data.</text>
</comment>
<dbReference type="GO" id="GO:0071949">
    <property type="term" value="F:FAD binding"/>
    <property type="evidence" value="ECO:0007669"/>
    <property type="project" value="InterPro"/>
</dbReference>
<keyword evidence="5" id="KW-0560">Oxidoreductase</keyword>
<keyword evidence="6" id="KW-0503">Monooxygenase</keyword>
<reference evidence="8 9" key="1">
    <citation type="journal article" date="2016" name="Genome Biol. Evol.">
        <title>Divergent and convergent evolution of fungal pathogenicity.</title>
        <authorList>
            <person name="Shang Y."/>
            <person name="Xiao G."/>
            <person name="Zheng P."/>
            <person name="Cen K."/>
            <person name="Zhan S."/>
            <person name="Wang C."/>
        </authorList>
    </citation>
    <scope>NUCLEOTIDE SEQUENCE [LARGE SCALE GENOMIC DNA]</scope>
    <source>
        <strain evidence="8 9">RCEF 1005</strain>
    </source>
</reference>
<dbReference type="OrthoDB" id="9993796at2759"/>
<keyword evidence="4" id="KW-0274">FAD</keyword>
<dbReference type="PANTHER" id="PTHR13789:SF315">
    <property type="entry name" value="FAD-DEPENDENT MONOOXYGENASE MDPD"/>
    <property type="match status" value="1"/>
</dbReference>
<evidence type="ECO:0000256" key="3">
    <source>
        <dbReference type="ARBA" id="ARBA00022630"/>
    </source>
</evidence>
<comment type="cofactor">
    <cofactor evidence="1">
        <name>FAD</name>
        <dbReference type="ChEBI" id="CHEBI:57692"/>
    </cofactor>
</comment>
<gene>
    <name evidence="8" type="ORF">LEL_06949</name>
</gene>
<dbReference type="InterPro" id="IPR036188">
    <property type="entry name" value="FAD/NAD-bd_sf"/>
</dbReference>
<dbReference type="InterPro" id="IPR002938">
    <property type="entry name" value="FAD-bd"/>
</dbReference>
<protein>
    <submittedName>
        <fullName evidence="8">FAD dependent oxidoreductase domain containing protein</fullName>
    </submittedName>
</protein>
<evidence type="ECO:0000256" key="6">
    <source>
        <dbReference type="ARBA" id="ARBA00023033"/>
    </source>
</evidence>
<comment type="similarity">
    <text evidence="2">Belongs to the paxM FAD-dependent monooxygenase family.</text>
</comment>
<dbReference type="InterPro" id="IPR050493">
    <property type="entry name" value="FAD-dep_Monooxygenase_BioMet"/>
</dbReference>
<dbReference type="GO" id="GO:0004497">
    <property type="term" value="F:monooxygenase activity"/>
    <property type="evidence" value="ECO:0007669"/>
    <property type="project" value="UniProtKB-KW"/>
</dbReference>
<evidence type="ECO:0000259" key="7">
    <source>
        <dbReference type="Pfam" id="PF01494"/>
    </source>
</evidence>
<dbReference type="PANTHER" id="PTHR13789">
    <property type="entry name" value="MONOOXYGENASE"/>
    <property type="match status" value="1"/>
</dbReference>
<dbReference type="Pfam" id="PF01494">
    <property type="entry name" value="FAD_binding_3"/>
    <property type="match status" value="1"/>
</dbReference>
<name>A0A168FC59_CORDF</name>
<evidence type="ECO:0000256" key="2">
    <source>
        <dbReference type="ARBA" id="ARBA00007992"/>
    </source>
</evidence>
<evidence type="ECO:0000313" key="8">
    <source>
        <dbReference type="EMBL" id="OAA74961.1"/>
    </source>
</evidence>
<keyword evidence="3" id="KW-0285">Flavoprotein</keyword>